<dbReference type="Proteomes" id="UP001375743">
    <property type="component" value="Unassembled WGS sequence"/>
</dbReference>
<organism evidence="2 3">
    <name type="scientific">Benzoatithermus flavus</name>
    <dbReference type="NCBI Taxonomy" id="3108223"/>
    <lineage>
        <taxon>Bacteria</taxon>
        <taxon>Pseudomonadati</taxon>
        <taxon>Pseudomonadota</taxon>
        <taxon>Alphaproteobacteria</taxon>
        <taxon>Geminicoccales</taxon>
        <taxon>Geminicoccaceae</taxon>
        <taxon>Benzoatithermus</taxon>
    </lineage>
</organism>
<feature type="domain" description="Tip attachment protein J" evidence="1">
    <location>
        <begin position="192"/>
        <end position="356"/>
    </location>
</feature>
<accession>A0ABU8XR59</accession>
<keyword evidence="3" id="KW-1185">Reference proteome</keyword>
<gene>
    <name evidence="2" type="ORF">U1T56_06835</name>
</gene>
<evidence type="ECO:0000259" key="1">
    <source>
        <dbReference type="Pfam" id="PF13550"/>
    </source>
</evidence>
<dbReference type="EMBL" id="JBBLZC010000005">
    <property type="protein sequence ID" value="MEK0082859.1"/>
    <property type="molecule type" value="Genomic_DNA"/>
</dbReference>
<reference evidence="2 3" key="1">
    <citation type="submission" date="2024-01" db="EMBL/GenBank/DDBJ databases">
        <title>Multi-omics insights into the function and evolution of sodium benzoate biodegradation pathways in Benzoatithermus flavus gen. nov., sp. nov. from hot spring.</title>
        <authorList>
            <person name="Hu C.-J."/>
            <person name="Li W.-J."/>
        </authorList>
    </citation>
    <scope>NUCLEOTIDE SEQUENCE [LARGE SCALE GENOMIC DNA]</scope>
    <source>
        <strain evidence="2 3">SYSU G07066</strain>
    </source>
</reference>
<protein>
    <submittedName>
        <fullName evidence="2">Phage tail protein</fullName>
    </submittedName>
</protein>
<evidence type="ECO:0000313" key="2">
    <source>
        <dbReference type="EMBL" id="MEK0082859.1"/>
    </source>
</evidence>
<name>A0ABU8XR59_9PROT</name>
<dbReference type="Pfam" id="PF17963">
    <property type="entry name" value="Big_9"/>
    <property type="match status" value="1"/>
</dbReference>
<sequence>MVVLIASHACDAIEGVFINDDWVPLERNNGAEDWVGADAWIPPENSKYRPSGMSPFVWCYFHLGPEITGDSWFEEKSGGVWSATRHVGRGLCWARVTFRYRSDVYNAGIPRVAFLVRGKQLYDPRTGSVAYSDNPALVLGDYLRSPLGYGSTLTDIDLDLWRAAADTCDELLTVGSWTVPRYSCSGVITADMSRREACEAICDAMAGTLVDIGGEWRIYAGEPAPVVATIGKDDLAGPYEVTPTRSRKDLYNRLVGTFLDVGQNWAKNATPVIRKPEWLAQDIGVELPLDIELALVDRQDQAQRLLWIEGKQNRLQTVFASRLTWAAGLLLQPMDVVELDLPELWPVPKTFRIVEWIDNGLEGVDFVAVEYDDAVWADEPYIDPPASADPGLWVLAIDDVVTITGDEEASVDLVANDLPDPSRLKVSQLGSDDNLVVTLQPDQRTVKVSRIGTYVGTTSVSYTVDDGVRQSTGRLRVTVEDDGGGGRDGGAYVYAHKPPVSLLPASDSDIVVWEVPATGGTCPYQGDPGQVLLIVGPDGRSRARSPPKTSSHEGCSSRLRAAGEGALSKALIGGCMTLRLYRTVIALRS</sequence>
<evidence type="ECO:0000313" key="3">
    <source>
        <dbReference type="Proteomes" id="UP001375743"/>
    </source>
</evidence>
<comment type="caution">
    <text evidence="2">The sequence shown here is derived from an EMBL/GenBank/DDBJ whole genome shotgun (WGS) entry which is preliminary data.</text>
</comment>
<dbReference type="Pfam" id="PF13550">
    <property type="entry name" value="Phage-tail_3"/>
    <property type="match status" value="1"/>
</dbReference>
<dbReference type="InterPro" id="IPR032876">
    <property type="entry name" value="J_dom"/>
</dbReference>
<dbReference type="RefSeq" id="WP_418158711.1">
    <property type="nucleotide sequence ID" value="NZ_JBBLZC010000005.1"/>
</dbReference>
<proteinExistence type="predicted"/>